<dbReference type="EMBL" id="JBAHYK010001937">
    <property type="protein sequence ID" value="KAL0566323.1"/>
    <property type="molecule type" value="Genomic_DNA"/>
</dbReference>
<dbReference type="InterPro" id="IPR040521">
    <property type="entry name" value="KDZ"/>
</dbReference>
<dbReference type="PANTHER" id="PTHR33096">
    <property type="entry name" value="CXC2 DOMAIN-CONTAINING PROTEIN"/>
    <property type="match status" value="1"/>
</dbReference>
<dbReference type="Pfam" id="PF18758">
    <property type="entry name" value="KDZ"/>
    <property type="match status" value="1"/>
</dbReference>
<keyword evidence="1" id="KW-0175">Coiled coil</keyword>
<sequence>MSCLRIPTKFRRDRDTPKTPDYTLIPTKRPHPCSNQPAPFIYLANGQMFTQDPTLPTKTGQVGFRDAPATGLPSLKNLRRTGEELKGDEQQSPSLILEDVFEAGMSVHVNKRNKQSRQWTTTVIPQLVYLYMKLLWETDNLHEESSFFTASVELHWKFVNAPLRVSSSYRWADICVLEFVRELFLRVAPNHRAWCNTVTEFLDRQGYHITGKDPLRRRFSNALQWYNSLRHATKGLVDRNIQRHREGLFSIDENDEDLSPAFSLFTPSSQPHSSMDEYDYPPEMSLPSLRPTSPLLDVAKDSLADNIEGDMNDSDGETDGFGNKRAHLENMTTKNQELDFDLIVCIDACFTQKHNKTRAWDPLKKHPDTLWLSEDELRSAEEYVESLRPSDPKPTGDGEEQEGEDGFDGTMQLPRLALDGCHESFTAADECHQKASTQFFDCTGVMALLCRHDRVLWLANMFLAGEKQFYVIALLRKLFENLPDDFLIGLLYDIECQLDRSCNKWGFLEEFHNRLAFAISVFHAFGHHWACQLIYHPRKRKGFGLSDGEGCEQFWHSISHLISFLRVCGVEHTDEESQQGLAVWLTRKMSDAQVAVLNGARRMESSGETKAFLREQWELHVQEQTKPLPLEMLQKKVSEFEKIAMDLDADDFEHAQAVQDLPDAQRKLADAQKKHKSKEHLLGVEESQAVQHLVASLFLRDRMKALVLKS</sequence>
<name>A0ABR3ETV7_9AGAR</name>
<feature type="compositionally biased region" description="Acidic residues" evidence="2">
    <location>
        <begin position="397"/>
        <end position="407"/>
    </location>
</feature>
<feature type="region of interest" description="Disordered" evidence="2">
    <location>
        <begin position="1"/>
        <end position="30"/>
    </location>
</feature>
<dbReference type="Proteomes" id="UP001465976">
    <property type="component" value="Unassembled WGS sequence"/>
</dbReference>
<keyword evidence="4" id="KW-1185">Reference proteome</keyword>
<proteinExistence type="predicted"/>
<evidence type="ECO:0000313" key="3">
    <source>
        <dbReference type="EMBL" id="KAL0566323.1"/>
    </source>
</evidence>
<evidence type="ECO:0000256" key="1">
    <source>
        <dbReference type="SAM" id="Coils"/>
    </source>
</evidence>
<gene>
    <name evidence="3" type="ORF">V5O48_015694</name>
</gene>
<evidence type="ECO:0000313" key="4">
    <source>
        <dbReference type="Proteomes" id="UP001465976"/>
    </source>
</evidence>
<accession>A0ABR3ETV7</accession>
<dbReference type="PANTHER" id="PTHR33096:SF1">
    <property type="entry name" value="CXC1-LIKE CYSTEINE CLUSTER ASSOCIATED WITH KDZ TRANSPOSASES DOMAIN-CONTAINING PROTEIN"/>
    <property type="match status" value="1"/>
</dbReference>
<organism evidence="3 4">
    <name type="scientific">Marasmius crinis-equi</name>
    <dbReference type="NCBI Taxonomy" id="585013"/>
    <lineage>
        <taxon>Eukaryota</taxon>
        <taxon>Fungi</taxon>
        <taxon>Dikarya</taxon>
        <taxon>Basidiomycota</taxon>
        <taxon>Agaricomycotina</taxon>
        <taxon>Agaricomycetes</taxon>
        <taxon>Agaricomycetidae</taxon>
        <taxon>Agaricales</taxon>
        <taxon>Marasmiineae</taxon>
        <taxon>Marasmiaceae</taxon>
        <taxon>Marasmius</taxon>
    </lineage>
</organism>
<protein>
    <submittedName>
        <fullName evidence="3">Uncharacterized protein</fullName>
    </submittedName>
</protein>
<feature type="region of interest" description="Disordered" evidence="2">
    <location>
        <begin position="382"/>
        <end position="409"/>
    </location>
</feature>
<reference evidence="3 4" key="1">
    <citation type="submission" date="2024-02" db="EMBL/GenBank/DDBJ databases">
        <title>A draft genome for the cacao thread blight pathogen Marasmius crinis-equi.</title>
        <authorList>
            <person name="Cohen S.P."/>
            <person name="Baruah I.K."/>
            <person name="Amoako-Attah I."/>
            <person name="Bukari Y."/>
            <person name="Meinhardt L.W."/>
            <person name="Bailey B.A."/>
        </authorList>
    </citation>
    <scope>NUCLEOTIDE SEQUENCE [LARGE SCALE GENOMIC DNA]</scope>
    <source>
        <strain evidence="3 4">GH-76</strain>
    </source>
</reference>
<comment type="caution">
    <text evidence="3">The sequence shown here is derived from an EMBL/GenBank/DDBJ whole genome shotgun (WGS) entry which is preliminary data.</text>
</comment>
<evidence type="ECO:0000256" key="2">
    <source>
        <dbReference type="SAM" id="MobiDB-lite"/>
    </source>
</evidence>
<feature type="coiled-coil region" evidence="1">
    <location>
        <begin position="630"/>
        <end position="674"/>
    </location>
</feature>